<evidence type="ECO:0000313" key="2">
    <source>
        <dbReference type="Proteomes" id="UP000634919"/>
    </source>
</evidence>
<proteinExistence type="predicted"/>
<dbReference type="RefSeq" id="WP_191724483.1">
    <property type="nucleotide sequence ID" value="NZ_JACSQK010000009.1"/>
</dbReference>
<accession>A0ABR8SEZ6</accession>
<gene>
    <name evidence="1" type="ORF">H9646_16470</name>
</gene>
<name>A0ABR8SEZ6_9BURK</name>
<dbReference type="EMBL" id="JACSQK010000009">
    <property type="protein sequence ID" value="MBD7962067.1"/>
    <property type="molecule type" value="Genomic_DNA"/>
</dbReference>
<comment type="caution">
    <text evidence="1">The sequence shown here is derived from an EMBL/GenBank/DDBJ whole genome shotgun (WGS) entry which is preliminary data.</text>
</comment>
<dbReference type="Proteomes" id="UP000634919">
    <property type="component" value="Unassembled WGS sequence"/>
</dbReference>
<sequence>MQLLQKASGALCVSWIQRRLRLGYSKACGLCDEALNAGLVMLANRETTDGSKEFAYVQPGHAPQMTLAAP</sequence>
<protein>
    <recommendedName>
        <fullName evidence="3">FtsK gamma domain-containing protein</fullName>
    </recommendedName>
</protein>
<evidence type="ECO:0008006" key="3">
    <source>
        <dbReference type="Google" id="ProtNLM"/>
    </source>
</evidence>
<organism evidence="1 2">
    <name type="scientific">Comamonas avium</name>
    <dbReference type="NCBI Taxonomy" id="2762231"/>
    <lineage>
        <taxon>Bacteria</taxon>
        <taxon>Pseudomonadati</taxon>
        <taxon>Pseudomonadota</taxon>
        <taxon>Betaproteobacteria</taxon>
        <taxon>Burkholderiales</taxon>
        <taxon>Comamonadaceae</taxon>
        <taxon>Comamonas</taxon>
    </lineage>
</organism>
<keyword evidence="2" id="KW-1185">Reference proteome</keyword>
<evidence type="ECO:0000313" key="1">
    <source>
        <dbReference type="EMBL" id="MBD7962067.1"/>
    </source>
</evidence>
<reference evidence="1 2" key="1">
    <citation type="submission" date="2020-08" db="EMBL/GenBank/DDBJ databases">
        <title>A Genomic Blueprint of the Chicken Gut Microbiome.</title>
        <authorList>
            <person name="Gilroy R."/>
            <person name="Ravi A."/>
            <person name="Getino M."/>
            <person name="Pursley I."/>
            <person name="Horton D.L."/>
            <person name="Alikhan N.-F."/>
            <person name="Baker D."/>
            <person name="Gharbi K."/>
            <person name="Hall N."/>
            <person name="Watson M."/>
            <person name="Adriaenssens E.M."/>
            <person name="Foster-Nyarko E."/>
            <person name="Jarju S."/>
            <person name="Secka A."/>
            <person name="Antonio M."/>
            <person name="Oren A."/>
            <person name="Chaudhuri R."/>
            <person name="La Ragione R.M."/>
            <person name="Hildebrand F."/>
            <person name="Pallen M.J."/>
        </authorList>
    </citation>
    <scope>NUCLEOTIDE SEQUENCE [LARGE SCALE GENOMIC DNA]</scope>
    <source>
        <strain evidence="1 2">Sa2CVA6</strain>
    </source>
</reference>